<gene>
    <name evidence="2" type="ORF">ASAP_0767</name>
</gene>
<dbReference type="InterPro" id="IPR051207">
    <property type="entry name" value="ComplexI_NDUFA9_subunit"/>
</dbReference>
<dbReference type="SUPFAM" id="SSF51735">
    <property type="entry name" value="NAD(P)-binding Rossmann-fold domains"/>
    <property type="match status" value="1"/>
</dbReference>
<accession>A0A060QJ50</accession>
<evidence type="ECO:0000313" key="2">
    <source>
        <dbReference type="EMBL" id="CDG38812.1"/>
    </source>
</evidence>
<dbReference type="InterPro" id="IPR036291">
    <property type="entry name" value="NAD(P)-bd_dom_sf"/>
</dbReference>
<dbReference type="RefSeq" id="WP_051395808.1">
    <property type="nucleotide sequence ID" value="NZ_CBLX010000004.1"/>
</dbReference>
<dbReference type="PANTHER" id="PTHR12126:SF11">
    <property type="entry name" value="NADH DEHYDROGENASE [UBIQUINONE] 1 ALPHA SUBCOMPLEX SUBUNIT 9, MITOCHONDRIAL"/>
    <property type="match status" value="1"/>
</dbReference>
<evidence type="ECO:0000259" key="1">
    <source>
        <dbReference type="Pfam" id="PF13460"/>
    </source>
</evidence>
<dbReference type="GO" id="GO:0044877">
    <property type="term" value="F:protein-containing complex binding"/>
    <property type="evidence" value="ECO:0007669"/>
    <property type="project" value="TreeGrafter"/>
</dbReference>
<name>A0A060QJ50_9PROT</name>
<comment type="caution">
    <text evidence="2">The sequence shown here is derived from an EMBL/GenBank/DDBJ whole genome shotgun (WGS) entry which is preliminary data.</text>
</comment>
<dbReference type="Gene3D" id="3.40.50.720">
    <property type="entry name" value="NAD(P)-binding Rossmann-like Domain"/>
    <property type="match status" value="1"/>
</dbReference>
<dbReference type="PANTHER" id="PTHR12126">
    <property type="entry name" value="NADH-UBIQUINONE OXIDOREDUCTASE 39 KDA SUBUNIT-RELATED"/>
    <property type="match status" value="1"/>
</dbReference>
<dbReference type="AlphaFoldDB" id="A0A060QJ50"/>
<evidence type="ECO:0000313" key="3">
    <source>
        <dbReference type="Proteomes" id="UP000027583"/>
    </source>
</evidence>
<feature type="domain" description="NAD(P)-binding" evidence="1">
    <location>
        <begin position="9"/>
        <end position="75"/>
    </location>
</feature>
<sequence length="299" mass="31406">MASPIHLIGASGRSGTAIARALAAQGDTVIAVIRSPKKLESAQRRTARMADLNDATSLATALEGAVRIVSTAHARFIPAILAAAPATASLIALGSTRKFTRWPDAHGNGVLAGESALLASGRKGMILHPTMIYGAQGEDNVQRLASLLKRLPVIPLPNGGRSLVQPIYQDDVTRAVLAALELAETGRLTGPESLVIAGPEAVTYRQFIEAILKAAGLGRRLFLPLPGPLLEALAPLAAKLPGFPTIGRAEIRRLLEDKAFPVQPMQDRLGITPVPLEVGLSRLFSPASEQAPFSSGMRP</sequence>
<dbReference type="Proteomes" id="UP000027583">
    <property type="component" value="Unassembled WGS sequence"/>
</dbReference>
<dbReference type="Pfam" id="PF13460">
    <property type="entry name" value="NAD_binding_10"/>
    <property type="match status" value="1"/>
</dbReference>
<dbReference type="EMBL" id="CBLX010000004">
    <property type="protein sequence ID" value="CDG38812.1"/>
    <property type="molecule type" value="Genomic_DNA"/>
</dbReference>
<reference evidence="2 3" key="1">
    <citation type="journal article" date="2014" name="Genome Biol. Evol.">
        <title>Acetic acid bacteria genomes reveal functional traits for adaptation to life in insect guts.</title>
        <authorList>
            <person name="Chouaia B."/>
            <person name="Gaiarsa S."/>
            <person name="Crotti E."/>
            <person name="Comandatore F."/>
            <person name="Degli Esposti M."/>
            <person name="Ricci I."/>
            <person name="Alma A."/>
            <person name="Favia G."/>
            <person name="Bandi C."/>
            <person name="Daffonchio D."/>
        </authorList>
    </citation>
    <scope>NUCLEOTIDE SEQUENCE [LARGE SCALE GENOMIC DNA]</scope>
    <source>
        <strain evidence="2 3">SF2.1</strain>
    </source>
</reference>
<proteinExistence type="predicted"/>
<protein>
    <recommendedName>
        <fullName evidence="1">NAD(P)-binding domain-containing protein</fullName>
    </recommendedName>
</protein>
<dbReference type="eggNOG" id="COG0702">
    <property type="taxonomic scope" value="Bacteria"/>
</dbReference>
<reference evidence="2 3" key="2">
    <citation type="journal article" date="2014" name="PLoS ONE">
        <title>Evolution of mitochondria reconstructed from the energy metabolism of living bacteria.</title>
        <authorList>
            <person name="Degli Esposti M."/>
            <person name="Chouaia B."/>
            <person name="Comandatore F."/>
            <person name="Crotti E."/>
            <person name="Sassera D."/>
            <person name="Lievens P.M."/>
            <person name="Daffonchio D."/>
            <person name="Bandi C."/>
        </authorList>
    </citation>
    <scope>NUCLEOTIDE SEQUENCE [LARGE SCALE GENOMIC DNA]</scope>
    <source>
        <strain evidence="2 3">SF2.1</strain>
    </source>
</reference>
<dbReference type="InterPro" id="IPR016040">
    <property type="entry name" value="NAD(P)-bd_dom"/>
</dbReference>
<organism evidence="2 3">
    <name type="scientific">Asaia bogorensis</name>
    <dbReference type="NCBI Taxonomy" id="91915"/>
    <lineage>
        <taxon>Bacteria</taxon>
        <taxon>Pseudomonadati</taxon>
        <taxon>Pseudomonadota</taxon>
        <taxon>Alphaproteobacteria</taxon>
        <taxon>Acetobacterales</taxon>
        <taxon>Acetobacteraceae</taxon>
        <taxon>Asaia</taxon>
    </lineage>
</organism>